<dbReference type="PANTHER" id="PTHR11851:SF49">
    <property type="entry name" value="MITOCHONDRIAL-PROCESSING PEPTIDASE SUBUNIT ALPHA"/>
    <property type="match status" value="1"/>
</dbReference>
<gene>
    <name evidence="3" type="ORF">QP939_05100</name>
</gene>
<dbReference type="InterPro" id="IPR050361">
    <property type="entry name" value="MPP/UQCRC_Complex"/>
</dbReference>
<comment type="similarity">
    <text evidence="1">Belongs to the peptidase M16 family.</text>
</comment>
<sequence length="391" mass="41620">MIVVERQPGRALQTVCLTFGRGQRDEPLPGLAHLVEHVFHCRGTGGSAQFFAALRSAGAICNAYTGADYVQFWVSAPPAGLGHWARIARRQLADPVHEPETVRRELDVIAQEVASKVLRHPQRGFSTQYNRAALFDDEANAHSGFVDNPALRDLTPSDVADGFRFFLDPAVAQIASVGPLGSAELVELLSPVLEVLEGGAVPDAPRPHELSGPRVVRIDRADDSPHAHAVCFPVVRTGPWLTDLAVAQVVAALLGQGGGRSLAGRRAPAGSSVTARVGISGDPNEDRSPTCLTVEATGETEWLPDALTSALGTLADGLDPAVVADAARWVRIGAVKRFDRAVSRTRAATWLRMFARASVTDYLAALSDVDTERVAKLAVELAAHGGREIVL</sequence>
<proteinExistence type="inferred from homology"/>
<reference evidence="3 4" key="1">
    <citation type="submission" date="2023-06" db="EMBL/GenBank/DDBJ databases">
        <authorList>
            <person name="Oyuntsetseg B."/>
            <person name="Kim S.B."/>
        </authorList>
    </citation>
    <scope>NUCLEOTIDE SEQUENCE [LARGE SCALE GENOMIC DNA]</scope>
    <source>
        <strain evidence="3 4">2-2</strain>
    </source>
</reference>
<protein>
    <submittedName>
        <fullName evidence="3">Insulinase family protein</fullName>
    </submittedName>
</protein>
<feature type="domain" description="Peptidase M16 N-terminal" evidence="2">
    <location>
        <begin position="2"/>
        <end position="120"/>
    </location>
</feature>
<name>A0ABY8XR23_9PSEU</name>
<organism evidence="3 4">
    <name type="scientific">Amycolatopsis nalaikhensis</name>
    <dbReference type="NCBI Taxonomy" id="715472"/>
    <lineage>
        <taxon>Bacteria</taxon>
        <taxon>Bacillati</taxon>
        <taxon>Actinomycetota</taxon>
        <taxon>Actinomycetes</taxon>
        <taxon>Pseudonocardiales</taxon>
        <taxon>Pseudonocardiaceae</taxon>
        <taxon>Amycolatopsis</taxon>
    </lineage>
</organism>
<dbReference type="EMBL" id="CP127173">
    <property type="protein sequence ID" value="WIV58053.1"/>
    <property type="molecule type" value="Genomic_DNA"/>
</dbReference>
<dbReference type="Gene3D" id="3.30.830.10">
    <property type="entry name" value="Metalloenzyme, LuxS/M16 peptidase-like"/>
    <property type="match status" value="1"/>
</dbReference>
<evidence type="ECO:0000259" key="2">
    <source>
        <dbReference type="Pfam" id="PF00675"/>
    </source>
</evidence>
<evidence type="ECO:0000256" key="1">
    <source>
        <dbReference type="ARBA" id="ARBA00007261"/>
    </source>
</evidence>
<dbReference type="InterPro" id="IPR011249">
    <property type="entry name" value="Metalloenz_LuxS/M16"/>
</dbReference>
<keyword evidence="4" id="KW-1185">Reference proteome</keyword>
<accession>A0ABY8XR23</accession>
<dbReference type="RefSeq" id="WP_285455376.1">
    <property type="nucleotide sequence ID" value="NZ_CP127173.1"/>
</dbReference>
<evidence type="ECO:0000313" key="4">
    <source>
        <dbReference type="Proteomes" id="UP001227101"/>
    </source>
</evidence>
<dbReference type="Pfam" id="PF00675">
    <property type="entry name" value="Peptidase_M16"/>
    <property type="match status" value="1"/>
</dbReference>
<dbReference type="SUPFAM" id="SSF63411">
    <property type="entry name" value="LuxS/MPP-like metallohydrolase"/>
    <property type="match status" value="1"/>
</dbReference>
<evidence type="ECO:0000313" key="3">
    <source>
        <dbReference type="EMBL" id="WIV58053.1"/>
    </source>
</evidence>
<dbReference type="Proteomes" id="UP001227101">
    <property type="component" value="Chromosome"/>
</dbReference>
<dbReference type="PANTHER" id="PTHR11851">
    <property type="entry name" value="METALLOPROTEASE"/>
    <property type="match status" value="1"/>
</dbReference>
<dbReference type="InterPro" id="IPR011765">
    <property type="entry name" value="Pept_M16_N"/>
</dbReference>